<evidence type="ECO:0000259" key="7">
    <source>
        <dbReference type="PROSITE" id="PS51194"/>
    </source>
</evidence>
<evidence type="ECO:0000313" key="9">
    <source>
        <dbReference type="Proteomes" id="UP001530400"/>
    </source>
</evidence>
<dbReference type="InterPro" id="IPR014001">
    <property type="entry name" value="Helicase_ATP-bd"/>
</dbReference>
<dbReference type="InterPro" id="IPR001650">
    <property type="entry name" value="Helicase_C-like"/>
</dbReference>
<evidence type="ECO:0000256" key="2">
    <source>
        <dbReference type="ARBA" id="ARBA00022801"/>
    </source>
</evidence>
<evidence type="ECO:0008006" key="10">
    <source>
        <dbReference type="Google" id="ProtNLM"/>
    </source>
</evidence>
<reference evidence="8 9" key="1">
    <citation type="submission" date="2024-10" db="EMBL/GenBank/DDBJ databases">
        <title>Updated reference genomes for cyclostephanoid diatoms.</title>
        <authorList>
            <person name="Roberts W.R."/>
            <person name="Alverson A.J."/>
        </authorList>
    </citation>
    <scope>NUCLEOTIDE SEQUENCE [LARGE SCALE GENOMIC DNA]</scope>
    <source>
        <strain evidence="8 9">AJA010-31</strain>
    </source>
</reference>
<keyword evidence="4" id="KW-0067">ATP-binding</keyword>
<dbReference type="SMART" id="SM00490">
    <property type="entry name" value="HELICc"/>
    <property type="match status" value="1"/>
</dbReference>
<keyword evidence="2" id="KW-0378">Hydrolase</keyword>
<evidence type="ECO:0000259" key="6">
    <source>
        <dbReference type="PROSITE" id="PS51192"/>
    </source>
</evidence>
<dbReference type="InterPro" id="IPR027417">
    <property type="entry name" value="P-loop_NTPase"/>
</dbReference>
<keyword evidence="9" id="KW-1185">Reference proteome</keyword>
<feature type="chain" id="PRO_5044828527" description="RNA helicase" evidence="5">
    <location>
        <begin position="19"/>
        <end position="642"/>
    </location>
</feature>
<name>A0ABD3NXQ6_9STRA</name>
<evidence type="ECO:0000256" key="4">
    <source>
        <dbReference type="ARBA" id="ARBA00022840"/>
    </source>
</evidence>
<gene>
    <name evidence="8" type="ORF">ACHAWO_011792</name>
</gene>
<dbReference type="AlphaFoldDB" id="A0ABD3NXQ6"/>
<dbReference type="PROSITE" id="PS51194">
    <property type="entry name" value="HELICASE_CTER"/>
    <property type="match status" value="1"/>
</dbReference>
<dbReference type="EMBL" id="JALLPJ020000889">
    <property type="protein sequence ID" value="KAL3780469.1"/>
    <property type="molecule type" value="Genomic_DNA"/>
</dbReference>
<dbReference type="CDD" id="cd18787">
    <property type="entry name" value="SF2_C_DEAD"/>
    <property type="match status" value="1"/>
</dbReference>
<proteinExistence type="predicted"/>
<dbReference type="CDD" id="cd00268">
    <property type="entry name" value="DEADc"/>
    <property type="match status" value="1"/>
</dbReference>
<evidence type="ECO:0000256" key="1">
    <source>
        <dbReference type="ARBA" id="ARBA00022741"/>
    </source>
</evidence>
<dbReference type="Pfam" id="PF00271">
    <property type="entry name" value="Helicase_C"/>
    <property type="match status" value="1"/>
</dbReference>
<feature type="signal peptide" evidence="5">
    <location>
        <begin position="1"/>
        <end position="18"/>
    </location>
</feature>
<evidence type="ECO:0000256" key="5">
    <source>
        <dbReference type="SAM" id="SignalP"/>
    </source>
</evidence>
<keyword evidence="3" id="KW-0347">Helicase</keyword>
<dbReference type="InterPro" id="IPR050547">
    <property type="entry name" value="DEAD_box_RNA_helicases"/>
</dbReference>
<dbReference type="SUPFAM" id="SSF52540">
    <property type="entry name" value="P-loop containing nucleoside triphosphate hydrolases"/>
    <property type="match status" value="1"/>
</dbReference>
<dbReference type="InterPro" id="IPR011545">
    <property type="entry name" value="DEAD/DEAH_box_helicase_dom"/>
</dbReference>
<dbReference type="Pfam" id="PF00270">
    <property type="entry name" value="DEAD"/>
    <property type="match status" value="1"/>
</dbReference>
<dbReference type="GO" id="GO:0004386">
    <property type="term" value="F:helicase activity"/>
    <property type="evidence" value="ECO:0007669"/>
    <property type="project" value="UniProtKB-KW"/>
</dbReference>
<evidence type="ECO:0000256" key="3">
    <source>
        <dbReference type="ARBA" id="ARBA00022806"/>
    </source>
</evidence>
<comment type="caution">
    <text evidence="8">The sequence shown here is derived from an EMBL/GenBank/DDBJ whole genome shotgun (WGS) entry which is preliminary data.</text>
</comment>
<evidence type="ECO:0000313" key="8">
    <source>
        <dbReference type="EMBL" id="KAL3780469.1"/>
    </source>
</evidence>
<dbReference type="PANTHER" id="PTHR47963:SF10">
    <property type="entry name" value="ATP-DEPENDENT RNA HELICASE DDX6_DHH1"/>
    <property type="match status" value="1"/>
</dbReference>
<dbReference type="InterPro" id="IPR044742">
    <property type="entry name" value="DEAD/DEAH_RhlB"/>
</dbReference>
<dbReference type="Gene3D" id="3.40.50.300">
    <property type="entry name" value="P-loop containing nucleotide triphosphate hydrolases"/>
    <property type="match status" value="2"/>
</dbReference>
<dbReference type="GO" id="GO:0005524">
    <property type="term" value="F:ATP binding"/>
    <property type="evidence" value="ECO:0007669"/>
    <property type="project" value="UniProtKB-KW"/>
</dbReference>
<keyword evidence="5" id="KW-0732">Signal</keyword>
<keyword evidence="1" id="KW-0547">Nucleotide-binding</keyword>
<organism evidence="8 9">
    <name type="scientific">Cyclotella atomus</name>
    <dbReference type="NCBI Taxonomy" id="382360"/>
    <lineage>
        <taxon>Eukaryota</taxon>
        <taxon>Sar</taxon>
        <taxon>Stramenopiles</taxon>
        <taxon>Ochrophyta</taxon>
        <taxon>Bacillariophyta</taxon>
        <taxon>Coscinodiscophyceae</taxon>
        <taxon>Thalassiosirophycidae</taxon>
        <taxon>Stephanodiscales</taxon>
        <taxon>Stephanodiscaceae</taxon>
        <taxon>Cyclotella</taxon>
    </lineage>
</organism>
<dbReference type="GO" id="GO:0016787">
    <property type="term" value="F:hydrolase activity"/>
    <property type="evidence" value="ECO:0007669"/>
    <property type="project" value="UniProtKB-KW"/>
</dbReference>
<dbReference type="SMART" id="SM00487">
    <property type="entry name" value="DEXDc"/>
    <property type="match status" value="1"/>
</dbReference>
<dbReference type="PANTHER" id="PTHR47963">
    <property type="entry name" value="DEAD-BOX ATP-DEPENDENT RNA HELICASE 47, MITOCHONDRIAL"/>
    <property type="match status" value="1"/>
</dbReference>
<accession>A0ABD3NXQ6</accession>
<dbReference type="Proteomes" id="UP001530400">
    <property type="component" value="Unassembled WGS sequence"/>
</dbReference>
<protein>
    <recommendedName>
        <fullName evidence="10">RNA helicase</fullName>
    </recommendedName>
</protein>
<dbReference type="PROSITE" id="PS51192">
    <property type="entry name" value="HELICASE_ATP_BIND_1"/>
    <property type="match status" value="1"/>
</dbReference>
<feature type="domain" description="Helicase ATP-binding" evidence="6">
    <location>
        <begin position="145"/>
        <end position="388"/>
    </location>
</feature>
<sequence length="642" mass="70754">MATYLLLIITCFQLHVYSFAWTSHHTSCAPFTSRNHLQRNSRALQPSAICLRTSTSLSSYETWGDGNLQPETFEELYSPSRKLSADDEDGPFIPSWLIDRLAELGFTRPTLLQKKALDVLLPTLADSSSNEDQNEYGSINERTAERNNLNAPDAILHAQTGSGKTLGYLIPLLSRIDMSRSNIVQGVIVVPTRELGLQVVRVARRLCSAASVVDESDGDIQSYDDDETKEDAIDSTDDATTVDSTKKKIVIMPLLQGSSTTRQRAWAWSSPPHIVIGTPSELHNMISRGGIKSIDAIKVVIVDEVDACLGSNYNFGTSKGESQARGVLHELLSRYLNPTYQQVERVNSSIEQDGKTYKVSSAEEEENRGLTRNYRQTILASATIPQHNHFMKQCVRNGWTLKEPVRVNVSPGALVPPTLKHVYVVCSEKKNKVGGMRRWLKKELGAVEGSTTSPRVIVFCDPRRPLDALADVLARDFNGVVWKEGYGMAQQEGYDAVISILRADDTVGARAAAMMGFRGPNESGSYSSYVGNQRSNTDGVATENGEGQRDDVLRFLLATDLAARGLDLPNISHVMNFDLPNDSDGDTYVHRGGRAGRLGKPGKVVSLITADQEFVLERLANRLSLDIHCVSRQVAKTSKQPR</sequence>
<feature type="domain" description="Helicase C-terminal" evidence="7">
    <location>
        <begin position="439"/>
        <end position="638"/>
    </location>
</feature>